<keyword evidence="2 4" id="KW-0547">Nucleotide-binding</keyword>
<evidence type="ECO:0000256" key="1">
    <source>
        <dbReference type="ARBA" id="ARBA00022598"/>
    </source>
</evidence>
<dbReference type="InterPro" id="IPR011761">
    <property type="entry name" value="ATP-grasp"/>
</dbReference>
<feature type="domain" description="ATP-grasp" evidence="5">
    <location>
        <begin position="105"/>
        <end position="297"/>
    </location>
</feature>
<evidence type="ECO:0000313" key="6">
    <source>
        <dbReference type="EMBL" id="GAA2244559.1"/>
    </source>
</evidence>
<accession>A0ABN3DYK6</accession>
<dbReference type="RefSeq" id="WP_234847066.1">
    <property type="nucleotide sequence ID" value="NZ_BAAART010000097.1"/>
</dbReference>
<evidence type="ECO:0000259" key="5">
    <source>
        <dbReference type="PROSITE" id="PS50975"/>
    </source>
</evidence>
<dbReference type="Pfam" id="PF13535">
    <property type="entry name" value="ATP-grasp_4"/>
    <property type="match status" value="1"/>
</dbReference>
<dbReference type="EMBL" id="BAAART010000097">
    <property type="protein sequence ID" value="GAA2244559.1"/>
    <property type="molecule type" value="Genomic_DNA"/>
</dbReference>
<evidence type="ECO:0000313" key="7">
    <source>
        <dbReference type="Proteomes" id="UP001501474"/>
    </source>
</evidence>
<keyword evidence="1" id="KW-0436">Ligase</keyword>
<reference evidence="6 7" key="1">
    <citation type="journal article" date="2019" name="Int. J. Syst. Evol. Microbiol.">
        <title>The Global Catalogue of Microorganisms (GCM) 10K type strain sequencing project: providing services to taxonomists for standard genome sequencing and annotation.</title>
        <authorList>
            <consortium name="The Broad Institute Genomics Platform"/>
            <consortium name="The Broad Institute Genome Sequencing Center for Infectious Disease"/>
            <person name="Wu L."/>
            <person name="Ma J."/>
        </authorList>
    </citation>
    <scope>NUCLEOTIDE SEQUENCE [LARGE SCALE GENOMIC DNA]</scope>
    <source>
        <strain evidence="6 7">JCM 3053</strain>
    </source>
</reference>
<dbReference type="Gene3D" id="3.30.470.20">
    <property type="entry name" value="ATP-grasp fold, B domain"/>
    <property type="match status" value="1"/>
</dbReference>
<dbReference type="PANTHER" id="PTHR43585">
    <property type="entry name" value="FUMIPYRROLE BIOSYNTHESIS PROTEIN C"/>
    <property type="match status" value="1"/>
</dbReference>
<dbReference type="PANTHER" id="PTHR43585:SF2">
    <property type="entry name" value="ATP-GRASP ENZYME FSQD"/>
    <property type="match status" value="1"/>
</dbReference>
<proteinExistence type="predicted"/>
<comment type="caution">
    <text evidence="6">The sequence shown here is derived from an EMBL/GenBank/DDBJ whole genome shotgun (WGS) entry which is preliminary data.</text>
</comment>
<protein>
    <recommendedName>
        <fullName evidence="5">ATP-grasp domain-containing protein</fullName>
    </recommendedName>
</protein>
<sequence length="394" mass="42342">MRVLIAGLGENKEFGLKSLRDAGHFVGVIDLPHRVPVNQCDWWRAGDRFSVDSMLEAASSADFEWDAILCWEELSTDIAREVARKLGVAAPRMPAGVFRDKGLMHGRLREQGVPSPQLGVARAVEEGERLAEGRFPVVVKPTDYGGSGGVKVVDDPRDFTDAFRAAAALSASGRVAVDRYVVGTEYSVEAVTWAPGDTQIIAITEKHLTRPPYCVEVGHVSPATVPDADHELLSAATVRALEALGMEAGVCHAEFRMSDTGPILMEVAGRPAGDQIPRLVELATGWNLNTAELAAVVGERTAPGTPAAECSAIRFFVGDGETPFRHRVTLDSASRPPLLGTLRELRYFAAEGTVPRVPRGPEDRLGYALFAGTRAEVLAALAKLDHGAEVYRGD</sequence>
<gene>
    <name evidence="6" type="ORF">GCM10010104_45980</name>
</gene>
<evidence type="ECO:0000256" key="4">
    <source>
        <dbReference type="PROSITE-ProRule" id="PRU00409"/>
    </source>
</evidence>
<dbReference type="Proteomes" id="UP001501474">
    <property type="component" value="Unassembled WGS sequence"/>
</dbReference>
<dbReference type="SUPFAM" id="SSF56059">
    <property type="entry name" value="Glutathione synthetase ATP-binding domain-like"/>
    <property type="match status" value="1"/>
</dbReference>
<organism evidence="6 7">
    <name type="scientific">Streptomyces indiaensis</name>
    <dbReference type="NCBI Taxonomy" id="284033"/>
    <lineage>
        <taxon>Bacteria</taxon>
        <taxon>Bacillati</taxon>
        <taxon>Actinomycetota</taxon>
        <taxon>Actinomycetes</taxon>
        <taxon>Kitasatosporales</taxon>
        <taxon>Streptomycetaceae</taxon>
        <taxon>Streptomyces</taxon>
    </lineage>
</organism>
<dbReference type="PROSITE" id="PS50975">
    <property type="entry name" value="ATP_GRASP"/>
    <property type="match status" value="1"/>
</dbReference>
<evidence type="ECO:0000256" key="3">
    <source>
        <dbReference type="ARBA" id="ARBA00022840"/>
    </source>
</evidence>
<name>A0ABN3DYK6_9ACTN</name>
<keyword evidence="7" id="KW-1185">Reference proteome</keyword>
<dbReference type="InterPro" id="IPR052032">
    <property type="entry name" value="ATP-dep_AA_Ligase"/>
</dbReference>
<evidence type="ECO:0000256" key="2">
    <source>
        <dbReference type="ARBA" id="ARBA00022741"/>
    </source>
</evidence>
<keyword evidence="3 4" id="KW-0067">ATP-binding</keyword>